<evidence type="ECO:0000256" key="3">
    <source>
        <dbReference type="ARBA" id="ARBA00023125"/>
    </source>
</evidence>
<dbReference type="eggNOG" id="COG3629">
    <property type="taxonomic scope" value="Bacteria"/>
</dbReference>
<dbReference type="OrthoDB" id="4336084at2"/>
<dbReference type="InterPro" id="IPR005158">
    <property type="entry name" value="BTAD"/>
</dbReference>
<dbReference type="GO" id="GO:0003677">
    <property type="term" value="F:DNA binding"/>
    <property type="evidence" value="ECO:0007669"/>
    <property type="project" value="UniProtKB-KW"/>
</dbReference>
<dbReference type="CDD" id="cd15831">
    <property type="entry name" value="BTAD"/>
    <property type="match status" value="1"/>
</dbReference>
<sequence length="257" mass="28359">MDFAVLGPITLVSGGRAIPVPGRLRRTLLGVLLADANHFVRADVLADALWDGDPDRRAARKLHWHVHKLRSALPERERLGSGHGGYRLVVRPGELDAVRFEALAGRAAGEPRPAERTALIREALALWHGTPYGGLDVPVLADEVLRLTERRLVLLEQLHQAELDLGRHAAVVAELTGLVRRYPLRERLHYLLMVALSLDGRRAEALDAYRGARRVLVRQLGLEPGRALRDLERRILADGPAAWPAAGPSGGDQMTRR</sequence>
<dbReference type="InterPro" id="IPR001867">
    <property type="entry name" value="OmpR/PhoB-type_DNA-bd"/>
</dbReference>
<dbReference type="AlphaFoldDB" id="A0A0H3CYI2"/>
<proteinExistence type="inferred from homology"/>
<dbReference type="GO" id="GO:0000160">
    <property type="term" value="P:phosphorelay signal transduction system"/>
    <property type="evidence" value="ECO:0007669"/>
    <property type="project" value="InterPro"/>
</dbReference>
<dbReference type="PANTHER" id="PTHR35807">
    <property type="entry name" value="TRANSCRIPTIONAL REGULATOR REDD-RELATED"/>
    <property type="match status" value="1"/>
</dbReference>
<comment type="similarity">
    <text evidence="1">Belongs to the AfsR/DnrI/RedD regulatory family.</text>
</comment>
<dbReference type="Gene3D" id="1.10.10.10">
    <property type="entry name" value="Winged helix-like DNA-binding domain superfamily/Winged helix DNA-binding domain"/>
    <property type="match status" value="1"/>
</dbReference>
<dbReference type="SUPFAM" id="SSF48452">
    <property type="entry name" value="TPR-like"/>
    <property type="match status" value="1"/>
</dbReference>
<dbReference type="InterPro" id="IPR051677">
    <property type="entry name" value="AfsR-DnrI-RedD_regulator"/>
</dbReference>
<dbReference type="InterPro" id="IPR011990">
    <property type="entry name" value="TPR-like_helical_dom_sf"/>
</dbReference>
<dbReference type="PANTHER" id="PTHR35807:SF1">
    <property type="entry name" value="TRANSCRIPTIONAL REGULATOR REDD"/>
    <property type="match status" value="1"/>
</dbReference>
<dbReference type="SMART" id="SM01043">
    <property type="entry name" value="BTAD"/>
    <property type="match status" value="1"/>
</dbReference>
<dbReference type="EMBL" id="CP002000">
    <property type="protein sequence ID" value="ADJ42336.1"/>
    <property type="molecule type" value="Genomic_DNA"/>
</dbReference>
<evidence type="ECO:0000259" key="5">
    <source>
        <dbReference type="SMART" id="SM00862"/>
    </source>
</evidence>
<reference evidence="7 8" key="1">
    <citation type="journal article" date="2010" name="Cell Res.">
        <title>Complete genome sequence of the rifamycin SV-producing Amycolatopsis mediterranei U32 revealed its genetic characteristics in phylogeny and metabolism.</title>
        <authorList>
            <person name="Zhao W."/>
            <person name="Zhong Y."/>
            <person name="Yuan H."/>
            <person name="Wang J."/>
            <person name="Zheng H."/>
            <person name="Wang Y."/>
            <person name="Cen X."/>
            <person name="Xu F."/>
            <person name="Bai J."/>
            <person name="Han X."/>
            <person name="Lu G."/>
            <person name="Zhu Y."/>
            <person name="Shao Z."/>
            <person name="Yan H."/>
            <person name="Li C."/>
            <person name="Peng N."/>
            <person name="Zhang Z."/>
            <person name="Zhang Y."/>
            <person name="Lin W."/>
            <person name="Fan Y."/>
            <person name="Qin Z."/>
            <person name="Hu Y."/>
            <person name="Zhu B."/>
            <person name="Wang S."/>
            <person name="Ding X."/>
            <person name="Zhao G.P."/>
        </authorList>
    </citation>
    <scope>NUCLEOTIDE SEQUENCE [LARGE SCALE GENOMIC DNA]</scope>
    <source>
        <strain evidence="8">U-32</strain>
    </source>
</reference>
<feature type="domain" description="Bacterial transcriptional activator" evidence="6">
    <location>
        <begin position="95"/>
        <end position="236"/>
    </location>
</feature>
<gene>
    <name evidence="7" type="ordered locus">AMED_0516</name>
</gene>
<dbReference type="Pfam" id="PF03704">
    <property type="entry name" value="BTAD"/>
    <property type="match status" value="1"/>
</dbReference>
<evidence type="ECO:0000313" key="8">
    <source>
        <dbReference type="Proteomes" id="UP000000328"/>
    </source>
</evidence>
<organism evidence="7 8">
    <name type="scientific">Amycolatopsis mediterranei (strain U-32)</name>
    <dbReference type="NCBI Taxonomy" id="749927"/>
    <lineage>
        <taxon>Bacteria</taxon>
        <taxon>Bacillati</taxon>
        <taxon>Actinomycetota</taxon>
        <taxon>Actinomycetes</taxon>
        <taxon>Pseudonocardiales</taxon>
        <taxon>Pseudonocardiaceae</taxon>
        <taxon>Amycolatopsis</taxon>
    </lineage>
</organism>
<dbReference type="SUPFAM" id="SSF46894">
    <property type="entry name" value="C-terminal effector domain of the bipartite response regulators"/>
    <property type="match status" value="1"/>
</dbReference>
<dbReference type="RefSeq" id="WP_013222449.1">
    <property type="nucleotide sequence ID" value="NC_014318.1"/>
</dbReference>
<feature type="domain" description="OmpR/PhoB-type" evidence="5">
    <location>
        <begin position="15"/>
        <end position="88"/>
    </location>
</feature>
<evidence type="ECO:0000256" key="1">
    <source>
        <dbReference type="ARBA" id="ARBA00005820"/>
    </source>
</evidence>
<dbReference type="HOGENOM" id="CLU_004665_0_1_11"/>
<dbReference type="SMART" id="SM00862">
    <property type="entry name" value="Trans_reg_C"/>
    <property type="match status" value="1"/>
</dbReference>
<dbReference type="InterPro" id="IPR016032">
    <property type="entry name" value="Sig_transdc_resp-reg_C-effctor"/>
</dbReference>
<evidence type="ECO:0000256" key="2">
    <source>
        <dbReference type="ARBA" id="ARBA00023015"/>
    </source>
</evidence>
<protein>
    <submittedName>
        <fullName evidence="7">SARP family transcriptional regulator</fullName>
    </submittedName>
</protein>
<evidence type="ECO:0000256" key="4">
    <source>
        <dbReference type="ARBA" id="ARBA00023163"/>
    </source>
</evidence>
<accession>A0A0H3CYI2</accession>
<dbReference type="KEGG" id="amd:AMED_0516"/>
<dbReference type="Proteomes" id="UP000000328">
    <property type="component" value="Chromosome"/>
</dbReference>
<keyword evidence="2" id="KW-0805">Transcription regulation</keyword>
<evidence type="ECO:0000313" key="7">
    <source>
        <dbReference type="EMBL" id="ADJ42336.1"/>
    </source>
</evidence>
<keyword evidence="3" id="KW-0238">DNA-binding</keyword>
<dbReference type="PATRIC" id="fig|749927.5.peg.537"/>
<dbReference type="InterPro" id="IPR036388">
    <property type="entry name" value="WH-like_DNA-bd_sf"/>
</dbReference>
<dbReference type="GO" id="GO:0006355">
    <property type="term" value="P:regulation of DNA-templated transcription"/>
    <property type="evidence" value="ECO:0007669"/>
    <property type="project" value="InterPro"/>
</dbReference>
<dbReference type="GeneID" id="92868315"/>
<name>A0A0H3CYI2_AMYMU</name>
<evidence type="ECO:0000259" key="6">
    <source>
        <dbReference type="SMART" id="SM01043"/>
    </source>
</evidence>
<keyword evidence="4" id="KW-0804">Transcription</keyword>
<dbReference type="Gene3D" id="1.25.40.10">
    <property type="entry name" value="Tetratricopeptide repeat domain"/>
    <property type="match status" value="1"/>
</dbReference>